<keyword evidence="4 10" id="KW-0328">Glycosyltransferase</keyword>
<comment type="subcellular location">
    <subcellularLocation>
        <location evidence="1 10">Endoplasmic reticulum membrane</location>
        <topology evidence="1 10">Multi-pass membrane protein</topology>
    </subcellularLocation>
</comment>
<comment type="similarity">
    <text evidence="3 10">Belongs to the glycosyltransferase 22 family.</text>
</comment>
<keyword evidence="5" id="KW-0808">Transferase</keyword>
<proteinExistence type="inferred from homology"/>
<accession>A0AAJ6QQ96</accession>
<evidence type="ECO:0000256" key="8">
    <source>
        <dbReference type="ARBA" id="ARBA00022989"/>
    </source>
</evidence>
<keyword evidence="8 10" id="KW-1133">Transmembrane helix</keyword>
<evidence type="ECO:0000256" key="9">
    <source>
        <dbReference type="ARBA" id="ARBA00023136"/>
    </source>
</evidence>
<keyword evidence="6 10" id="KW-0812">Transmembrane</keyword>
<dbReference type="RefSeq" id="XP_003740365.1">
    <property type="nucleotide sequence ID" value="XM_003740317.2"/>
</dbReference>
<evidence type="ECO:0000256" key="10">
    <source>
        <dbReference type="RuleBase" id="RU363075"/>
    </source>
</evidence>
<evidence type="ECO:0000256" key="2">
    <source>
        <dbReference type="ARBA" id="ARBA00004922"/>
    </source>
</evidence>
<sequence>MNRDRRKAPISTKREDEAVSPIEHEYKQLEPLTWSPEVYLAFKVLISARLCAAVWSNISDCDETYNYWEPTHYLMYGSGMQTWEYSPLYAIRSYAYLWIYALPGLVYDNLLQNQRMLVFYFMRCVIGFVEAGCEIYFYRAIRRKFGDHVAKLYVLLSTFSAGMFISSTAFLPSSFAMKMLMVSYAAWWKQNLFLAVFATALSVFVGWPFAGALGIPIAIDIVFYRREIQQFVRHGILSVMIILPIVMAIDTFYFGKSTIAALNIVAYNVFSEHGPNLYGTEPLSFYLKNGVINFNYAFPMALAALPLLLLTKLYKVPTERLQALPLLGMYIWFAIFFSQPHKEERFLFPVYPLINLNAVVTFDLIQRWAHRLFFKGGASSIKHHLEINEKWWLIPLMLSCFLGMSRSILLYKGYHAPITTGMELGRLANPESLNRPPVPSQPVHLCVGKEWYRFPNSFFLPDHWELHFIKSEFRGQLPKPFEKGKFATRRIPTDMNDANKEEVSRYFPLSKCNYLIDSETVVVSSREPNFTKHPDFRVVHSTMFLDTANSPIYSRLVYIPLVFETKSSFIKYNILENVKLPIVYKNNGKE</sequence>
<evidence type="ECO:0000256" key="7">
    <source>
        <dbReference type="ARBA" id="ARBA00022824"/>
    </source>
</evidence>
<evidence type="ECO:0000256" key="4">
    <source>
        <dbReference type="ARBA" id="ARBA00022676"/>
    </source>
</evidence>
<evidence type="ECO:0000313" key="12">
    <source>
        <dbReference type="RefSeq" id="XP_003740365.1"/>
    </source>
</evidence>
<dbReference type="KEGG" id="goe:100897585"/>
<dbReference type="GO" id="GO:0005789">
    <property type="term" value="C:endoplasmic reticulum membrane"/>
    <property type="evidence" value="ECO:0007669"/>
    <property type="project" value="UniProtKB-SubCell"/>
</dbReference>
<feature type="transmembrane region" description="Helical" evidence="10">
    <location>
        <begin position="89"/>
        <end position="107"/>
    </location>
</feature>
<dbReference type="PANTHER" id="PTHR22760">
    <property type="entry name" value="GLYCOSYLTRANSFERASE"/>
    <property type="match status" value="1"/>
</dbReference>
<comment type="pathway">
    <text evidence="2">Protein modification; protein glycosylation.</text>
</comment>
<dbReference type="EC" id="2.4.1.-" evidence="10"/>
<feature type="transmembrane region" description="Helical" evidence="10">
    <location>
        <begin position="119"/>
        <end position="138"/>
    </location>
</feature>
<dbReference type="Pfam" id="PF03901">
    <property type="entry name" value="Glyco_transf_22"/>
    <property type="match status" value="1"/>
</dbReference>
<feature type="transmembrane region" description="Helical" evidence="10">
    <location>
        <begin position="323"/>
        <end position="340"/>
    </location>
</feature>
<dbReference type="Proteomes" id="UP000694867">
    <property type="component" value="Unplaced"/>
</dbReference>
<evidence type="ECO:0000256" key="3">
    <source>
        <dbReference type="ARBA" id="ARBA00007063"/>
    </source>
</evidence>
<dbReference type="GeneID" id="100897585"/>
<organism evidence="11 12">
    <name type="scientific">Galendromus occidentalis</name>
    <name type="common">western predatory mite</name>
    <dbReference type="NCBI Taxonomy" id="34638"/>
    <lineage>
        <taxon>Eukaryota</taxon>
        <taxon>Metazoa</taxon>
        <taxon>Ecdysozoa</taxon>
        <taxon>Arthropoda</taxon>
        <taxon>Chelicerata</taxon>
        <taxon>Arachnida</taxon>
        <taxon>Acari</taxon>
        <taxon>Parasitiformes</taxon>
        <taxon>Mesostigmata</taxon>
        <taxon>Gamasina</taxon>
        <taxon>Phytoseioidea</taxon>
        <taxon>Phytoseiidae</taxon>
        <taxon>Typhlodrominae</taxon>
        <taxon>Galendromus</taxon>
    </lineage>
</organism>
<keyword evidence="11" id="KW-1185">Reference proteome</keyword>
<dbReference type="GO" id="GO:0000026">
    <property type="term" value="F:alpha-1,2-mannosyltransferase activity"/>
    <property type="evidence" value="ECO:0007669"/>
    <property type="project" value="TreeGrafter"/>
</dbReference>
<name>A0AAJ6QQ96_9ACAR</name>
<protein>
    <recommendedName>
        <fullName evidence="10">Mannosyltransferase</fullName>
        <ecNumber evidence="10">2.4.1.-</ecNumber>
    </recommendedName>
</protein>
<feature type="transmembrane region" description="Helical" evidence="10">
    <location>
        <begin position="150"/>
        <end position="172"/>
    </location>
</feature>
<feature type="transmembrane region" description="Helical" evidence="10">
    <location>
        <begin position="235"/>
        <end position="254"/>
    </location>
</feature>
<evidence type="ECO:0000313" key="11">
    <source>
        <dbReference type="Proteomes" id="UP000694867"/>
    </source>
</evidence>
<dbReference type="AlphaFoldDB" id="A0AAJ6QQ96"/>
<feature type="transmembrane region" description="Helical" evidence="10">
    <location>
        <begin position="192"/>
        <end position="223"/>
    </location>
</feature>
<feature type="transmembrane region" description="Helical" evidence="10">
    <location>
        <begin position="291"/>
        <end position="311"/>
    </location>
</feature>
<dbReference type="CTD" id="79796"/>
<evidence type="ECO:0000256" key="6">
    <source>
        <dbReference type="ARBA" id="ARBA00022692"/>
    </source>
</evidence>
<evidence type="ECO:0000256" key="1">
    <source>
        <dbReference type="ARBA" id="ARBA00004477"/>
    </source>
</evidence>
<keyword evidence="7 10" id="KW-0256">Endoplasmic reticulum</keyword>
<reference evidence="12" key="1">
    <citation type="submission" date="2025-08" db="UniProtKB">
        <authorList>
            <consortium name="RefSeq"/>
        </authorList>
    </citation>
    <scope>IDENTIFICATION</scope>
</reference>
<dbReference type="InterPro" id="IPR005599">
    <property type="entry name" value="GPI_mannosylTrfase"/>
</dbReference>
<dbReference type="PANTHER" id="PTHR22760:SF2">
    <property type="entry name" value="ALPHA-1,2-MANNOSYLTRANSFERASE ALG9"/>
    <property type="match status" value="1"/>
</dbReference>
<dbReference type="GO" id="GO:0006487">
    <property type="term" value="P:protein N-linked glycosylation"/>
    <property type="evidence" value="ECO:0007669"/>
    <property type="project" value="TreeGrafter"/>
</dbReference>
<gene>
    <name evidence="12" type="primary">LOC100897585</name>
</gene>
<keyword evidence="9 10" id="KW-0472">Membrane</keyword>
<evidence type="ECO:0000256" key="5">
    <source>
        <dbReference type="ARBA" id="ARBA00022679"/>
    </source>
</evidence>